<proteinExistence type="predicted"/>
<dbReference type="GeneID" id="1458979"/>
<name>A0A832WRE0_9CREN</name>
<dbReference type="AlphaFoldDB" id="A0A832WRE0"/>
<gene>
    <name evidence="1" type="ORF">HA332_06330</name>
</gene>
<organism evidence="1 2">
    <name type="scientific">Sulfurisphaera tokodaii</name>
    <dbReference type="NCBI Taxonomy" id="111955"/>
    <lineage>
        <taxon>Archaea</taxon>
        <taxon>Thermoproteota</taxon>
        <taxon>Thermoprotei</taxon>
        <taxon>Sulfolobales</taxon>
        <taxon>Sulfolobaceae</taxon>
        <taxon>Sulfurisphaera</taxon>
    </lineage>
</organism>
<accession>A0A832WRE0</accession>
<reference evidence="1" key="1">
    <citation type="journal article" date="2020" name="bioRxiv">
        <title>A rank-normalized archaeal taxonomy based on genome phylogeny resolves widespread incomplete and uneven classifications.</title>
        <authorList>
            <person name="Rinke C."/>
            <person name="Chuvochina M."/>
            <person name="Mussig A.J."/>
            <person name="Chaumeil P.-A."/>
            <person name="Waite D.W."/>
            <person name="Whitman W.B."/>
            <person name="Parks D.H."/>
            <person name="Hugenholtz P."/>
        </authorList>
    </citation>
    <scope>NUCLEOTIDE SEQUENCE</scope>
    <source>
        <strain evidence="1">UBA8838</strain>
    </source>
</reference>
<dbReference type="RefSeq" id="WP_010979007.1">
    <property type="nucleotide sequence ID" value="NZ_BAABQO010000004.1"/>
</dbReference>
<evidence type="ECO:0000313" key="2">
    <source>
        <dbReference type="Proteomes" id="UP000646844"/>
    </source>
</evidence>
<dbReference type="Proteomes" id="UP000646844">
    <property type="component" value="Unassembled WGS sequence"/>
</dbReference>
<dbReference type="EMBL" id="DUJO01000025">
    <property type="protein sequence ID" value="HII73987.1"/>
    <property type="molecule type" value="Genomic_DNA"/>
</dbReference>
<sequence>MSLGACEPSSIIDWDSITLQRYIGDNEFSFIRSNGYVKSTNPRGTYWTNLLTNDPICAKVLLGLKYEVKYRISSIPKTILKDLPSDIYEINHITIPETGFINYPGFTSLKVIEVIIRKPLNPNSIYDMDNGTLLN</sequence>
<protein>
    <submittedName>
        <fullName evidence="1">Uncharacterized protein</fullName>
    </submittedName>
</protein>
<evidence type="ECO:0000313" key="1">
    <source>
        <dbReference type="EMBL" id="HII73987.1"/>
    </source>
</evidence>
<comment type="caution">
    <text evidence="1">The sequence shown here is derived from an EMBL/GenBank/DDBJ whole genome shotgun (WGS) entry which is preliminary data.</text>
</comment>